<keyword evidence="5" id="KW-1185">Reference proteome</keyword>
<proteinExistence type="predicted"/>
<dbReference type="NCBIfam" id="NF041518">
    <property type="entry name" value="choice_anch_Q"/>
    <property type="match status" value="1"/>
</dbReference>
<organism evidence="4 5">
    <name type="scientific">Mesoflavibacter profundi</name>
    <dbReference type="NCBI Taxonomy" id="2708110"/>
    <lineage>
        <taxon>Bacteria</taxon>
        <taxon>Pseudomonadati</taxon>
        <taxon>Bacteroidota</taxon>
        <taxon>Flavobacteriia</taxon>
        <taxon>Flavobacteriales</taxon>
        <taxon>Flavobacteriaceae</taxon>
        <taxon>Mesoflavibacter</taxon>
    </lineage>
</organism>
<keyword evidence="1 2" id="KW-0732">Signal</keyword>
<evidence type="ECO:0000256" key="1">
    <source>
        <dbReference type="ARBA" id="ARBA00022729"/>
    </source>
</evidence>
<dbReference type="RefSeq" id="WP_106686664.1">
    <property type="nucleotide sequence ID" value="NZ_CAXQEU010000154.1"/>
</dbReference>
<dbReference type="Gene3D" id="2.160.20.10">
    <property type="entry name" value="Single-stranded right-handed beta-helix, Pectin lyase-like"/>
    <property type="match status" value="1"/>
</dbReference>
<dbReference type="SUPFAM" id="SSF51126">
    <property type="entry name" value="Pectin lyase-like"/>
    <property type="match status" value="1"/>
</dbReference>
<sequence length="845" mass="92038">MKTKLLMFLFFSVSLIVNAQWSQVGSTQFTNFTDNVAMSFHPTNGRPYVVYNDVTDGNKPKVMRYNGVSWVAVGGTISNMASANHAIKFNPVTNEPWIAYRRTADDQMDVYSFDGTNWVARGVNINLGFTDNPFQIQFNSSGDARVAGKITSKKLRIIQFPSGTLSGSALEEVLINSPQYVLDHNYDYVNYNDYFVAYAGTDNSSVVGRKPVGSSSNVSSFDMYAYIGGRTLRKISGINNKTLAAAYRLNGTVEEILIFQNTSLVSYYNTTKDVVKFRENLINNKNYLMYSDFSENLSFSIINDNGTINSSLPSPGVSTSSANFFAEMEMNPVTGNMFIAYMDSGKLSVQEFTTAPILSRIYVNANVSGGNGSGDSWSNAMTTLNFALGSADVNTSEIWVAAGTYKPGNNRTDSFNIAIDGLHVYGGFNGTESSISERDILANPTILSGDLNGDDAGHGSGTRGDNSYHVMQISNADNAVIDGFKIMYGHANGSSTNAYGGAINILGQTSNLIIKNCEFDENFGLNGGAIRSYLNNNTSMTFQNCVFNNNLSRYGSGLYFLVNQNRTVTLDMVNCLFTNNVSYDFSGSALGYTGSSAWIRANDTGANLTTTITNCTFANNEDNGTYSSSLKGTLALSRRSDGNSTHNATINNSIFYFNDQGASGVVGLSVNPGHVNYPNTVFVNNSISEDNFNNLSYLTNTSNADPLFINANNNDFTLQPGSPAIDTGDNSLVPSGITSDLLFNQRIHNATVDLGVYEYGAASTLSVDDFELTINDVKVYPNPTSDYINIKSPININSVEVYDMLGKKIIDSKYKTINLKSIPNGVYLVKVITENSIYTKRILKE</sequence>
<dbReference type="Proteomes" id="UP001149142">
    <property type="component" value="Unassembled WGS sequence"/>
</dbReference>
<dbReference type="NCBIfam" id="TIGR04183">
    <property type="entry name" value="Por_Secre_tail"/>
    <property type="match status" value="1"/>
</dbReference>
<dbReference type="SUPFAM" id="SSF89372">
    <property type="entry name" value="Fucose-specific lectin"/>
    <property type="match status" value="1"/>
</dbReference>
<dbReference type="InterPro" id="IPR011050">
    <property type="entry name" value="Pectin_lyase_fold/virulence"/>
</dbReference>
<name>A0ABT4RZW5_9FLAO</name>
<dbReference type="Pfam" id="PF18962">
    <property type="entry name" value="Por_Secre_tail"/>
    <property type="match status" value="1"/>
</dbReference>
<comment type="caution">
    <text evidence="4">The sequence shown here is derived from an EMBL/GenBank/DDBJ whole genome shotgun (WGS) entry which is preliminary data.</text>
</comment>
<dbReference type="InterPro" id="IPR026444">
    <property type="entry name" value="Secre_tail"/>
</dbReference>
<evidence type="ECO:0000256" key="2">
    <source>
        <dbReference type="SAM" id="SignalP"/>
    </source>
</evidence>
<dbReference type="InterPro" id="IPR059226">
    <property type="entry name" value="Choice_anch_Q_dom"/>
</dbReference>
<protein>
    <submittedName>
        <fullName evidence="4">T9SS type A sorting domain-containing protein</fullName>
    </submittedName>
</protein>
<evidence type="ECO:0000313" key="4">
    <source>
        <dbReference type="EMBL" id="MDA0177332.1"/>
    </source>
</evidence>
<feature type="domain" description="Secretion system C-terminal sorting" evidence="3">
    <location>
        <begin position="779"/>
        <end position="842"/>
    </location>
</feature>
<accession>A0ABT4RZW5</accession>
<reference evidence="4" key="1">
    <citation type="submission" date="2022-11" db="EMBL/GenBank/DDBJ databases">
        <title>Refractory cell wall polysaccharides provide important carbon source for microbial heterotrophs in the hadal ocean.</title>
        <authorList>
            <person name="Zhu X."/>
        </authorList>
    </citation>
    <scope>NUCLEOTIDE SEQUENCE</scope>
    <source>
        <strain evidence="4">MTRN7</strain>
    </source>
</reference>
<dbReference type="InterPro" id="IPR012334">
    <property type="entry name" value="Pectin_lyas_fold"/>
</dbReference>
<evidence type="ECO:0000313" key="5">
    <source>
        <dbReference type="Proteomes" id="UP001149142"/>
    </source>
</evidence>
<dbReference type="EMBL" id="JAPFGC010000002">
    <property type="protein sequence ID" value="MDA0177332.1"/>
    <property type="molecule type" value="Genomic_DNA"/>
</dbReference>
<feature type="chain" id="PRO_5045092943" evidence="2">
    <location>
        <begin position="20"/>
        <end position="845"/>
    </location>
</feature>
<evidence type="ECO:0000259" key="3">
    <source>
        <dbReference type="Pfam" id="PF18962"/>
    </source>
</evidence>
<feature type="signal peptide" evidence="2">
    <location>
        <begin position="1"/>
        <end position="19"/>
    </location>
</feature>
<gene>
    <name evidence="4" type="ORF">OOZ35_07515</name>
</gene>